<evidence type="ECO:0000313" key="3">
    <source>
        <dbReference type="Proteomes" id="UP000003824"/>
    </source>
</evidence>
<organism evidence="2 3">
    <name type="scientific">Streptomyces viridosporus (strain ATCC 14672 / DSM 40746 / JCM 4963 / KCTC 9882 / NRRL B-12104 / FH 1290)</name>
    <name type="common">Streptomyces ghanaensis</name>
    <dbReference type="NCBI Taxonomy" id="566461"/>
    <lineage>
        <taxon>Bacteria</taxon>
        <taxon>Bacillati</taxon>
        <taxon>Actinomycetota</taxon>
        <taxon>Actinomycetes</taxon>
        <taxon>Kitasatosporales</taxon>
        <taxon>Streptomycetaceae</taxon>
        <taxon>Streptomyces</taxon>
    </lineage>
</organism>
<name>D6A1K5_STRV1</name>
<feature type="region of interest" description="Disordered" evidence="1">
    <location>
        <begin position="1"/>
        <end position="44"/>
    </location>
</feature>
<dbReference type="EMBL" id="DS999641">
    <property type="protein sequence ID" value="EFE65567.2"/>
    <property type="molecule type" value="Genomic_DNA"/>
</dbReference>
<sequence>MRRATAAAPARRPGRGGAERNSLPDSGSSAGRRGRPRPGPCRATDDLYRFLSEKAGAPADAHAAQTVLTLRRVKAPVPGPR</sequence>
<gene>
    <name evidence="2" type="ORF">SSFG_00821</name>
</gene>
<dbReference type="AlphaFoldDB" id="D6A1K5"/>
<reference evidence="3" key="1">
    <citation type="submission" date="2008-12" db="EMBL/GenBank/DDBJ databases">
        <title>Annotation of Streptomyces ghanaensis ATCC 14672.</title>
        <authorList>
            <consortium name="The Broad Institute Genome Sequencing Platform"/>
            <consortium name="Broad Institute Microbial Sequencing Center"/>
            <person name="Fischbach M."/>
            <person name="Ward D."/>
            <person name="Young S."/>
            <person name="Kodira C.D."/>
            <person name="Zeng Q."/>
            <person name="Koehrsen M."/>
            <person name="Godfrey P."/>
            <person name="Alvarado L."/>
            <person name="Berlin A.M."/>
            <person name="Borenstein D."/>
            <person name="Chen Z."/>
            <person name="Engels R."/>
            <person name="Freedman E."/>
            <person name="Gellesch M."/>
            <person name="Goldberg J."/>
            <person name="Griggs A."/>
            <person name="Gujja S."/>
            <person name="Heiman D.I."/>
            <person name="Hepburn T.A."/>
            <person name="Howarth C."/>
            <person name="Jen D."/>
            <person name="Larson L."/>
            <person name="Lewis B."/>
            <person name="Mehta T."/>
            <person name="Park D."/>
            <person name="Pearson M."/>
            <person name="Roberts A."/>
            <person name="Saif S."/>
            <person name="Shea T.D."/>
            <person name="Shenoy N."/>
            <person name="Sisk P."/>
            <person name="Stolte C."/>
            <person name="Sykes S.N."/>
            <person name="Walk T."/>
            <person name="White J."/>
            <person name="Yandava C."/>
            <person name="Straight P."/>
            <person name="Clardy J."/>
            <person name="Hung D."/>
            <person name="Kolter R."/>
            <person name="Mekalanos J."/>
            <person name="Walker S."/>
            <person name="Walsh C.T."/>
            <person name="Wieland B.L.C."/>
            <person name="Ilzarbe M."/>
            <person name="Galagan J."/>
            <person name="Nusbaum C."/>
            <person name="Birren B."/>
        </authorList>
    </citation>
    <scope>NUCLEOTIDE SEQUENCE [LARGE SCALE GENOMIC DNA]</scope>
    <source>
        <strain evidence="3">ATCC 14672 / DSM 40746 / JCM 4963 / KCTC 9882 / NRRL B-12104 / FH 1290</strain>
    </source>
</reference>
<dbReference type="Proteomes" id="UP000003824">
    <property type="component" value="Unassembled WGS sequence"/>
</dbReference>
<feature type="compositionally biased region" description="Low complexity" evidence="1">
    <location>
        <begin position="1"/>
        <end position="11"/>
    </location>
</feature>
<evidence type="ECO:0000313" key="2">
    <source>
        <dbReference type="EMBL" id="EFE65567.2"/>
    </source>
</evidence>
<proteinExistence type="predicted"/>
<evidence type="ECO:0000256" key="1">
    <source>
        <dbReference type="SAM" id="MobiDB-lite"/>
    </source>
</evidence>
<protein>
    <submittedName>
        <fullName evidence="2">Predicted protein</fullName>
    </submittedName>
</protein>
<accession>D6A1K5</accession>